<protein>
    <submittedName>
        <fullName evidence="2">Plasminogen activator inhibitor</fullName>
    </submittedName>
</protein>
<feature type="transmembrane region" description="Helical" evidence="1">
    <location>
        <begin position="103"/>
        <end position="124"/>
    </location>
</feature>
<proteinExistence type="predicted"/>
<feature type="transmembrane region" description="Helical" evidence="1">
    <location>
        <begin position="259"/>
        <end position="284"/>
    </location>
</feature>
<feature type="transmembrane region" description="Helical" evidence="1">
    <location>
        <begin position="136"/>
        <end position="160"/>
    </location>
</feature>
<dbReference type="PANTHER" id="PTHR34116">
    <property type="entry name" value="PLASMINOGEN ACTIVATOR INHIBITOR"/>
    <property type="match status" value="1"/>
</dbReference>
<keyword evidence="1" id="KW-0472">Membrane</keyword>
<feature type="transmembrane region" description="Helical" evidence="1">
    <location>
        <begin position="196"/>
        <end position="217"/>
    </location>
</feature>
<dbReference type="KEGG" id="qsa:O6P43_014948"/>
<name>A0AAD7PSA8_QUISA</name>
<dbReference type="PANTHER" id="PTHR34116:SF9">
    <property type="entry name" value="OS08G0346600 PROTEIN"/>
    <property type="match status" value="1"/>
</dbReference>
<accession>A0AAD7PSA8</accession>
<feature type="transmembrane region" description="Helical" evidence="1">
    <location>
        <begin position="229"/>
        <end position="253"/>
    </location>
</feature>
<evidence type="ECO:0000256" key="1">
    <source>
        <dbReference type="SAM" id="Phobius"/>
    </source>
</evidence>
<sequence>MFFIPPSPVLDSVFDLFTISFITAILILSICSLCFIFHLRFKSKSLTHLQHFNSLWTVRFLLVSFISLWAVTELYRLPFFRRRYLYPFLSSLTISQQSNLCKIHVVLSLGFFEPAFLVTLLFLVNASIKHKNPNDIWAISFVLITCLPLLLLQIVLIFFMPFELQLPGFFRRSSIVWKDGFGNQTVLCAYPLLNTIAFGMFGIGYAVWFLFSCWKVVSMVINKGLRYRLYGLIFAVVVSLPVQILCLGLSVLWNPDEMANSVVALVAFLSTFSCASVGEGILVIKPVADALDVEGTCSRWTPGFGSGMKPVGGRTV</sequence>
<feature type="transmembrane region" description="Helical" evidence="1">
    <location>
        <begin position="51"/>
        <end position="71"/>
    </location>
</feature>
<gene>
    <name evidence="2" type="ORF">O6P43_014948</name>
</gene>
<keyword evidence="1" id="KW-1133">Transmembrane helix</keyword>
<evidence type="ECO:0000313" key="2">
    <source>
        <dbReference type="EMBL" id="KAJ7965279.1"/>
    </source>
</evidence>
<keyword evidence="1" id="KW-0812">Transmembrane</keyword>
<dbReference type="EMBL" id="JARAOO010000006">
    <property type="protein sequence ID" value="KAJ7965279.1"/>
    <property type="molecule type" value="Genomic_DNA"/>
</dbReference>
<dbReference type="AlphaFoldDB" id="A0AAD7PSA8"/>
<feature type="transmembrane region" description="Helical" evidence="1">
    <location>
        <begin position="16"/>
        <end position="39"/>
    </location>
</feature>
<comment type="caution">
    <text evidence="2">The sequence shown here is derived from an EMBL/GenBank/DDBJ whole genome shotgun (WGS) entry which is preliminary data.</text>
</comment>
<organism evidence="2 3">
    <name type="scientific">Quillaja saponaria</name>
    <name type="common">Soap bark tree</name>
    <dbReference type="NCBI Taxonomy" id="32244"/>
    <lineage>
        <taxon>Eukaryota</taxon>
        <taxon>Viridiplantae</taxon>
        <taxon>Streptophyta</taxon>
        <taxon>Embryophyta</taxon>
        <taxon>Tracheophyta</taxon>
        <taxon>Spermatophyta</taxon>
        <taxon>Magnoliopsida</taxon>
        <taxon>eudicotyledons</taxon>
        <taxon>Gunneridae</taxon>
        <taxon>Pentapetalae</taxon>
        <taxon>rosids</taxon>
        <taxon>fabids</taxon>
        <taxon>Fabales</taxon>
        <taxon>Quillajaceae</taxon>
        <taxon>Quillaja</taxon>
    </lineage>
</organism>
<dbReference type="Proteomes" id="UP001163823">
    <property type="component" value="Chromosome 6"/>
</dbReference>
<reference evidence="2" key="1">
    <citation type="journal article" date="2023" name="Science">
        <title>Elucidation of the pathway for biosynthesis of saponin adjuvants from the soapbark tree.</title>
        <authorList>
            <person name="Reed J."/>
            <person name="Orme A."/>
            <person name="El-Demerdash A."/>
            <person name="Owen C."/>
            <person name="Martin L.B.B."/>
            <person name="Misra R.C."/>
            <person name="Kikuchi S."/>
            <person name="Rejzek M."/>
            <person name="Martin A.C."/>
            <person name="Harkess A."/>
            <person name="Leebens-Mack J."/>
            <person name="Louveau T."/>
            <person name="Stephenson M.J."/>
            <person name="Osbourn A."/>
        </authorList>
    </citation>
    <scope>NUCLEOTIDE SEQUENCE</scope>
    <source>
        <strain evidence="2">S10</strain>
    </source>
</reference>
<evidence type="ECO:0000313" key="3">
    <source>
        <dbReference type="Proteomes" id="UP001163823"/>
    </source>
</evidence>
<keyword evidence="3" id="KW-1185">Reference proteome</keyword>